<protein>
    <submittedName>
        <fullName evidence="1">Uncharacterized protein</fullName>
    </submittedName>
</protein>
<name>A0ACC1CXH7_9NEOP</name>
<organism evidence="1 2">
    <name type="scientific">Dendrolimus kikuchii</name>
    <dbReference type="NCBI Taxonomy" id="765133"/>
    <lineage>
        <taxon>Eukaryota</taxon>
        <taxon>Metazoa</taxon>
        <taxon>Ecdysozoa</taxon>
        <taxon>Arthropoda</taxon>
        <taxon>Hexapoda</taxon>
        <taxon>Insecta</taxon>
        <taxon>Pterygota</taxon>
        <taxon>Neoptera</taxon>
        <taxon>Endopterygota</taxon>
        <taxon>Lepidoptera</taxon>
        <taxon>Glossata</taxon>
        <taxon>Ditrysia</taxon>
        <taxon>Bombycoidea</taxon>
        <taxon>Lasiocampidae</taxon>
        <taxon>Dendrolimus</taxon>
    </lineage>
</organism>
<sequence length="170" mass="18705">MKASGISIKRHYTILGLKSFEDDEDISYCGPNLFDGGNGDGGRRSSPPCHQLRIRTRPRRHNAKNATKRPGLRKMKIPAIAALIFLTVEMVMGAEGPALPATSPAFEQDHDGTALMMLLEDLVLAYTQHVMDDRGEIYGPNGNCPSDKRPVRNNQGLVIACVKKSQIVYD</sequence>
<reference evidence="1 2" key="1">
    <citation type="journal article" date="2021" name="Front. Genet.">
        <title>Chromosome-Level Genome Assembly Reveals Significant Gene Expansion in the Toll and IMD Signaling Pathways of Dendrolimus kikuchii.</title>
        <authorList>
            <person name="Zhou J."/>
            <person name="Wu P."/>
            <person name="Xiong Z."/>
            <person name="Liu N."/>
            <person name="Zhao N."/>
            <person name="Ji M."/>
            <person name="Qiu Y."/>
            <person name="Yang B."/>
        </authorList>
    </citation>
    <scope>NUCLEOTIDE SEQUENCE [LARGE SCALE GENOMIC DNA]</scope>
    <source>
        <strain evidence="1">Ann1</strain>
    </source>
</reference>
<keyword evidence="2" id="KW-1185">Reference proteome</keyword>
<comment type="caution">
    <text evidence="1">The sequence shown here is derived from an EMBL/GenBank/DDBJ whole genome shotgun (WGS) entry which is preliminary data.</text>
</comment>
<evidence type="ECO:0000313" key="1">
    <source>
        <dbReference type="EMBL" id="KAJ0176358.1"/>
    </source>
</evidence>
<proteinExistence type="predicted"/>
<gene>
    <name evidence="1" type="ORF">K1T71_007537</name>
</gene>
<evidence type="ECO:0000313" key="2">
    <source>
        <dbReference type="Proteomes" id="UP000824533"/>
    </source>
</evidence>
<dbReference type="Proteomes" id="UP000824533">
    <property type="component" value="Linkage Group LG13"/>
</dbReference>
<accession>A0ACC1CXH7</accession>
<dbReference type="EMBL" id="CM034399">
    <property type="protein sequence ID" value="KAJ0176358.1"/>
    <property type="molecule type" value="Genomic_DNA"/>
</dbReference>